<dbReference type="GO" id="GO:1904263">
    <property type="term" value="P:positive regulation of TORC1 signaling"/>
    <property type="evidence" value="ECO:0007669"/>
    <property type="project" value="TreeGrafter"/>
</dbReference>
<feature type="region of interest" description="Disordered" evidence="6">
    <location>
        <begin position="2396"/>
        <end position="2416"/>
    </location>
</feature>
<evidence type="ECO:0000256" key="6">
    <source>
        <dbReference type="SAM" id="MobiDB-lite"/>
    </source>
</evidence>
<keyword evidence="2" id="KW-0853">WD repeat</keyword>
<dbReference type="OrthoDB" id="60955at2759"/>
<feature type="region of interest" description="Disordered" evidence="6">
    <location>
        <begin position="1640"/>
        <end position="1726"/>
    </location>
</feature>
<feature type="compositionally biased region" description="Low complexity" evidence="6">
    <location>
        <begin position="1267"/>
        <end position="1284"/>
    </location>
</feature>
<feature type="compositionally biased region" description="Polar residues" evidence="6">
    <location>
        <begin position="1399"/>
        <end position="1421"/>
    </location>
</feature>
<keyword evidence="3" id="KW-0677">Repeat</keyword>
<dbReference type="Proteomes" id="UP000008281">
    <property type="component" value="Unassembled WGS sequence"/>
</dbReference>
<organism evidence="9">
    <name type="scientific">Caenorhabditis remanei</name>
    <name type="common">Caenorhabditis vulgaris</name>
    <dbReference type="NCBI Taxonomy" id="31234"/>
    <lineage>
        <taxon>Eukaryota</taxon>
        <taxon>Metazoa</taxon>
        <taxon>Ecdysozoa</taxon>
        <taxon>Nematoda</taxon>
        <taxon>Chromadorea</taxon>
        <taxon>Rhabditida</taxon>
        <taxon>Rhabditina</taxon>
        <taxon>Rhabditomorpha</taxon>
        <taxon>Rhabditoidea</taxon>
        <taxon>Rhabditidae</taxon>
        <taxon>Peloderinae</taxon>
        <taxon>Caenorhabditis</taxon>
    </lineage>
</organism>
<feature type="compositionally biased region" description="Acidic residues" evidence="6">
    <location>
        <begin position="1661"/>
        <end position="1678"/>
    </location>
</feature>
<dbReference type="PANTHER" id="PTHR46200:SF1">
    <property type="entry name" value="GATOR COMPLEX PROTEIN WDR24"/>
    <property type="match status" value="1"/>
</dbReference>
<dbReference type="EMBL" id="DS268419">
    <property type="protein sequence ID" value="EFO86612.1"/>
    <property type="molecule type" value="Genomic_DNA"/>
</dbReference>
<sequence length="3848" mass="447906">MQEPSPGNVQKKASSEILFADYGKNSTDGEDPTPENKRVIDLYDPVDAMSLNREKDRVVVSGIRGVLQIIKVQRNKDSDEIETPSIVKDLDMRVYRKGKINILYSAQNVKWNQLYDQYIATTSSNGSIVCWNVSRKNKSVFKAHERSATCLDWHATAPYILVSGSRDCTVKSYDMRVKDNHQLTFSDRNCESIRDVAMCKAPGFDDYFFTGDDGGVLRLWDLRQTRRWIFQKVAHRSFVSTLSLNPHNRQLLATGGGRDKMVKIWEWSGAELNRVSVVETTAPLGRVAWRPDKPYHLATCASVNETTVHVWDVRRPYLPYVTYDEHRDSVTDACWPTNDFDVFLTCGKDGLVVLHNIDSGHAPISYACDVAFDVTPDGTMGVAVNSEIHAKNDAELELNAIPLKGKKIIRQIPYESFNKPIKSLVCFGVPESLTHSLPPTIFYKIAEKYIIGGVEIIQLCETNSKTARKNGLEHVAQTWRLVEALCEQAKIQEEYDRLSVEEKERIIRAWAVRKKELAEEGRRWLANLNDHYRDDVKKQVTQRLENTQHVTAFLKFSSSSGSEASDNEKVGDTDNKRNEVDRMAPNFDRLLSKQKKRKKKNAAPIDFYFGAGEANFKGGKREHLHYNEFMGLRAEAYELRDEEKERRFFCKARKQPTNAQEYEEFLMQDSEADYQAWSPMLEIYRLLLYHAEQGDMQTCATVSMVCGKKLLDAVDPYTVNGWIKCYMEMLDRLELFLVTAKIRKYCTLDSISSVSRENTTIQLAHADCDALIVNGRCTKCEVLAQADCTVCRFAIVGMTYQCNLCGHCMHADHAYEWFQKSNSCAFRGCPCPCGGNTWPDGIRTFIGNDEVKKGHRKFNHLEQQVEPISNRVDVSRLDTDSEESPDEDLEWSPANNILKNKYGEVPCKDWNTEWAQQLLQMCSLRNMKPHEIAALEEEKEREREKSETEDENPHIWSPKTQKELDESDIRRTLMYRLEDDDREKKEVIESTPTEEETYDVDREDFVWDFLASSSSEDEIVETESVVDQWPRLEQIPEEDEDFIEDEDGNEIRKVLPKEKEKKKPKLKPKPKKKGNEVARKRFVEKISNRSRGPEERPLVLFDEEMASMKEDKWDMLECDDYIHSIGHIGVPPQQFSAIYERKRRDNERVTSPTLTFAIRNHVKTKSGLYCSTSASETDVDEELGFEKRCCESRQNGTDGIVTEREGTVKPTLSYGERALKILSMNKKELKKLKAKKEKRRIDIIYGNIFGKSNQQTAELSPDEFIVSSSSDDSDSTNSSKSTTSVFSESSASELFIPVPEATPLNVNEGYKAESEDGFSSESTSHEQLSAEPTLRLPTPQATGDLYLKPESPKRVVVQKMKKYKKVRSALSYSVEDVGRYPDEHADNYFICINGAVPSPTQSRLSSPQVSPMQSIPSSRFSSELDPPPAPLTSIMAPSKKDSEVEKESEKHSESSEEHFDSGVQEHIHSTPPSRKTSSIITSDAPIIEPPAITSYANPIFSRITGRPRSRPVTICGSGYENVTSVNGSGMHSAPATNAVNQLFPPSSSLPTHSIFADSKNGDANVVETGNRHKLSVPSMPFAPQKKLSNGNQNNLLVTDCPPSSPNSRRENIYVGSESKMTGSHSSLSIHSKINGTENKIMQKQPEKGKKTAEASDSDLFSTDEDLFGSEGPSDEDNGEPFFPASEDIPVIRSTKHPWENEQQYQQRLLSEKEEEEEERREEEEKEREIEAQLAVLNRHTPMMRELAKRKRRLLKPKIPPDRKPFTKAMTSLKRVKFTEEDYDVAMTVALGNLESDHPLKSDNSDFEEFVREQERCLPCQHEVKENKREKEYVNWLKNISEENQMFFAKSLSDPCAVFQLSHLDSYMTDAEKARKTASHLIEFIKMFYFIKWEELLKIDNDFMLKEVYELWQDYRNKRPRVCRTHFRDYQFRFFASSIATKMKQYLITDESPTVKQGLLNYDWLHLKPCVNTLNDDLATIDDMMDTVVQRNPNWTTEEKAVANRYWDLFGDVPLHIETTDRVAVPPLSEDQLEIIDESNCWTKKMIKKALYNARKYDIKLTYTKQKKQKDMFYVQERSEKVLNREWQMRLEKMVNETRHVDLAMSTFRINPNDKLIYTTDEHHPWPICQFDTGNHYVTVQPMVSRRYHQMKSRVRRKFTFRRTHKAVKNAKHIAITTDELRKLPSFKRFEPKLQKATEFKNMMSKHYKVVDRAIVENRHHLNTIVEEDDEVALIVQMLENRPFKSGKRRLDSEDVFAERREQIDYRDRDVLTRMIAEKYRKQLEDYEKHEAAKMKIMKKHWMPELRRKIHVARRVIEIGRLMVEEDVRKWMEYQYELMFAKKTFRKNSYITKKLMSNNVPVEWLDSVDDIDFEEPFSPPVYAKPLTPVARYKWNPGPSAYNSSSDEEDYDPDDEKPEDDVFVTFETQPDLPVIAGKLQNIIKEKLELADDLVDDEWEYSDDSSVSTWFDNDTDDIVNRLINKDYVDEHIVLKERLKGPLGRKLWEVMAERQSPEPLSDEEENTSFDLMLRKDEEEKEKKQAEWMEENADLDDIGVSDGKTRKEVTKMETERDSLKYFKREDRKKEMDQIRWFFKKFALDHSYTSEPYVWNDELHEAIATMHRSELRRVGNRIHQNMKNDYELRMMQDDMVTEIIPADETSLQYKLINFLSFRNDGESFEKSSMRAADCSKMLKPIQQYEMFFGREGAYKLKSIGDDMLAYQDIRNSFKYLSRHWGDNRCISAEAVRRFVKVWWYNSKVTLQRFLSSCKVRMETMETGGQIFDSMVHWYYNCQNRKIAQETFDQLEIGCLMNDILHTVDEYVEETEMLCRMTTSLEEKKAYSTMDYFDWYYFKHGYPDWYESEEDTESDSSASSVSEIIPITEDSKPNSLKANGLLSEDHASPIKIMPDQPRRASEIEEEEDHQSVNPFTRRRKSVLTGNPNKEMMDHYSKVYNKLKELEIEKRRKQEEEAAKLTVARWEQAEREKLWDIEDMEKKVHDFLMMNLSIKEKEGREDPDKIPYKDWRDVMENSEEDGYKDVPSCAMYGKSDMSTIKVLEMCGLPLSLDNQLFVMEMDECQSAATSVSDAEEIASVIEKDFVDDKFGTSPDIDDDAKSYSSTRHVLKHELHFQRDLECRRLPSCVLLFKPEEFFENPTDTTREFTKWKRIIEASECPFSFNKLVMRERLIQKCREECQYGLMERYFATNERNHKSVIEVFKNCFILVVVDTELKPWDCRVVSLDDVSKPAKDKISYLRKLMVEDSQEQLVKWLEINKIDMEVYSRCPVLIVTDENLTLSHATQMSEFLIDDRVKDEWLIIKREEGVRALDAIIRMPPPPSHKLEAYKVIFKPIYDAWYKVWSFENAQSNARTPVVRKFDPVKEYLHKARMIVNYAHQHYRMKRFDSLMSKDPTEFQLVDRSDVPSASLFDSLDAAVSKFCNEDSTHLDEPSKQVVKDTLIQLATGKIPYFTTNYFGGYDYTENVCGLFTRIKNFMSFFQLGLTTQEDEENDDDRLPILRNTDFVQPDTPNAKYLDMEDCEEEIEWLRNMYEESDFHRRRFMAVLMFELAQKAMFKFAPNMGDFEKAKNRFEHLLTMHAKQRPLLDMMITKVRGTYFMPLETNLFLYNSKLITFGELVDSEIHPEDWKNKKISFEDYRRQFPKEPHAMSDFLEMNENDSDTDSGSEVRSDTSSSLGSSTESLNSSKKARRTRKTINKAQRELMLMKLRSKPVNPDEVFALEKRALGPKKWKLRRRLNEYLESIADLDRNKLEAKLPAKKQDLLKYITDLIVNNSDTAHWSWGDLKMKTKVGLIPPVNRMRPKHFNRIMKGKKMYKPPKKYDLNDAQSNGRKWF</sequence>
<feature type="compositionally biased region" description="Acidic residues" evidence="6">
    <location>
        <begin position="2404"/>
        <end position="2416"/>
    </location>
</feature>
<feature type="compositionally biased region" description="Polar residues" evidence="6">
    <location>
        <begin position="1586"/>
        <end position="1596"/>
    </location>
</feature>
<proteinExistence type="inferred from homology"/>
<feature type="region of interest" description="Disordered" evidence="6">
    <location>
        <begin position="2861"/>
        <end position="2926"/>
    </location>
</feature>
<evidence type="ECO:0000256" key="1">
    <source>
        <dbReference type="ARBA" id="ARBA00008134"/>
    </source>
</evidence>
<evidence type="ECO:0000313" key="8">
    <source>
        <dbReference type="EMBL" id="EFO86612.1"/>
    </source>
</evidence>
<dbReference type="FunFam" id="2.130.10.10:FF:001612">
    <property type="entry name" value="Uncharacterized protein"/>
    <property type="match status" value="1"/>
</dbReference>
<dbReference type="GO" id="GO:0005829">
    <property type="term" value="C:cytosol"/>
    <property type="evidence" value="ECO:0007669"/>
    <property type="project" value="TreeGrafter"/>
</dbReference>
<keyword evidence="9" id="KW-1185">Reference proteome</keyword>
<feature type="region of interest" description="Disordered" evidence="6">
    <location>
        <begin position="1031"/>
        <end position="1079"/>
    </location>
</feature>
<evidence type="ECO:0000256" key="5">
    <source>
        <dbReference type="SAM" id="Coils"/>
    </source>
</evidence>
<dbReference type="InterPro" id="IPR015943">
    <property type="entry name" value="WD40/YVTN_repeat-like_dom_sf"/>
</dbReference>
<feature type="compositionally biased region" description="Acidic residues" evidence="6">
    <location>
        <begin position="1035"/>
        <end position="1048"/>
    </location>
</feature>
<feature type="region of interest" description="Disordered" evidence="6">
    <location>
        <begin position="1583"/>
        <end position="1610"/>
    </location>
</feature>
<feature type="coiled-coil region" evidence="5">
    <location>
        <begin position="481"/>
        <end position="520"/>
    </location>
</feature>
<feature type="region of interest" description="Disordered" evidence="6">
    <location>
        <begin position="3669"/>
        <end position="3708"/>
    </location>
</feature>
<dbReference type="InterPro" id="IPR049566">
    <property type="entry name" value="WDR59_RTC1-like_RING_Znf"/>
</dbReference>
<feature type="compositionally biased region" description="Basic and acidic residues" evidence="6">
    <location>
        <begin position="1644"/>
        <end position="1653"/>
    </location>
</feature>
<comment type="similarity">
    <text evidence="1">Belongs to the WD repeat WDR24 family.</text>
</comment>
<evidence type="ECO:0000259" key="7">
    <source>
        <dbReference type="Pfam" id="PF17120"/>
    </source>
</evidence>
<feature type="domain" description="WDR59/RTC1-like RING zinc finger" evidence="7">
    <location>
        <begin position="785"/>
        <end position="833"/>
    </location>
</feature>
<evidence type="ECO:0000256" key="3">
    <source>
        <dbReference type="ARBA" id="ARBA00022737"/>
    </source>
</evidence>
<dbReference type="GO" id="GO:0016239">
    <property type="term" value="P:positive regulation of macroautophagy"/>
    <property type="evidence" value="ECO:0007669"/>
    <property type="project" value="TreeGrafter"/>
</dbReference>
<feature type="compositionally biased region" description="Polar residues" evidence="6">
    <location>
        <begin position="1317"/>
        <end position="1327"/>
    </location>
</feature>
<dbReference type="Gene3D" id="2.130.10.10">
    <property type="entry name" value="YVTN repeat-like/Quinoprotein amine dehydrogenase"/>
    <property type="match status" value="2"/>
</dbReference>
<evidence type="ECO:0000313" key="9">
    <source>
        <dbReference type="Proteomes" id="UP000008281"/>
    </source>
</evidence>
<dbReference type="GO" id="GO:0061700">
    <property type="term" value="C:GATOR2 complex"/>
    <property type="evidence" value="ECO:0007669"/>
    <property type="project" value="TreeGrafter"/>
</dbReference>
<dbReference type="SUPFAM" id="SSF50978">
    <property type="entry name" value="WD40 repeat-like"/>
    <property type="match status" value="1"/>
</dbReference>
<feature type="compositionally biased region" description="Basic and acidic residues" evidence="6">
    <location>
        <begin position="936"/>
        <end position="946"/>
    </location>
</feature>
<dbReference type="STRING" id="31234.E3LZ55"/>
<dbReference type="GO" id="GO:0005774">
    <property type="term" value="C:vacuolar membrane"/>
    <property type="evidence" value="ECO:0007669"/>
    <property type="project" value="TreeGrafter"/>
</dbReference>
<feature type="compositionally biased region" description="Basic residues" evidence="6">
    <location>
        <begin position="1062"/>
        <end position="1072"/>
    </location>
</feature>
<feature type="compositionally biased region" description="Basic and acidic residues" evidence="6">
    <location>
        <begin position="1438"/>
        <end position="1468"/>
    </location>
</feature>
<dbReference type="FunCoup" id="E3LZ55">
    <property type="interactions" value="1583"/>
</dbReference>
<feature type="region of interest" description="Disordered" evidence="6">
    <location>
        <begin position="936"/>
        <end position="963"/>
    </location>
</feature>
<dbReference type="InterPro" id="IPR036322">
    <property type="entry name" value="WD40_repeat_dom_sf"/>
</dbReference>
<feature type="compositionally biased region" description="Acidic residues" evidence="6">
    <location>
        <begin position="1712"/>
        <end position="1725"/>
    </location>
</feature>
<gene>
    <name evidence="8" type="ORF">CRE_04572</name>
</gene>
<dbReference type="OMA" id="CLDWHAT"/>
<evidence type="ECO:0000256" key="2">
    <source>
        <dbReference type="ARBA" id="ARBA00022574"/>
    </source>
</evidence>
<name>E3LZ55_CAERE</name>
<dbReference type="Pfam" id="PF17120">
    <property type="entry name" value="zf-RING_16"/>
    <property type="match status" value="1"/>
</dbReference>
<dbReference type="HOGENOM" id="CLU_224396_0_0_1"/>
<feature type="compositionally biased region" description="Low complexity" evidence="6">
    <location>
        <begin position="3685"/>
        <end position="3700"/>
    </location>
</feature>
<feature type="compositionally biased region" description="Basic and acidic residues" evidence="6">
    <location>
        <begin position="1049"/>
        <end position="1061"/>
    </location>
</feature>
<feature type="region of interest" description="Disordered" evidence="6">
    <location>
        <begin position="1312"/>
        <end position="1346"/>
    </location>
</feature>
<dbReference type="eggNOG" id="KOG0269">
    <property type="taxonomic scope" value="Eukaryota"/>
</dbReference>
<dbReference type="SMART" id="SM00320">
    <property type="entry name" value="WD40"/>
    <property type="match status" value="6"/>
</dbReference>
<feature type="region of interest" description="Disordered" evidence="6">
    <location>
        <begin position="556"/>
        <end position="584"/>
    </location>
</feature>
<feature type="region of interest" description="Disordered" evidence="6">
    <location>
        <begin position="1399"/>
        <end position="1478"/>
    </location>
</feature>
<feature type="compositionally biased region" description="Basic and acidic residues" evidence="6">
    <location>
        <begin position="566"/>
        <end position="582"/>
    </location>
</feature>
<dbReference type="InParanoid" id="E3LZ55"/>
<accession>E3LZ55</accession>
<reference evidence="8" key="1">
    <citation type="submission" date="2007-07" db="EMBL/GenBank/DDBJ databases">
        <title>PCAP assembly of the Caenorhabditis remanei genome.</title>
        <authorList>
            <consortium name="The Caenorhabditis remanei Sequencing Consortium"/>
            <person name="Wilson R.K."/>
        </authorList>
    </citation>
    <scope>NUCLEOTIDE SEQUENCE [LARGE SCALE GENOMIC DNA]</scope>
    <source>
        <strain evidence="8">PB4641</strain>
    </source>
</reference>
<dbReference type="Pfam" id="PF00400">
    <property type="entry name" value="WD40"/>
    <property type="match status" value="2"/>
</dbReference>
<feature type="region of interest" description="Disordered" evidence="6">
    <location>
        <begin position="1265"/>
        <end position="1284"/>
    </location>
</feature>
<keyword evidence="5" id="KW-0175">Coiled coil</keyword>
<feature type="coiled-coil region" evidence="5">
    <location>
        <begin position="2941"/>
        <end position="2968"/>
    </location>
</feature>
<dbReference type="InterPro" id="IPR001680">
    <property type="entry name" value="WD40_rpt"/>
</dbReference>
<feature type="compositionally biased region" description="Acidic residues" evidence="6">
    <location>
        <begin position="3669"/>
        <end position="3678"/>
    </location>
</feature>
<dbReference type="PANTHER" id="PTHR46200">
    <property type="entry name" value="GATOR COMPLEX PROTEIN WDR24"/>
    <property type="match status" value="1"/>
</dbReference>
<protein>
    <recommendedName>
        <fullName evidence="4">GATOR2 complex protein WDR24</fullName>
    </recommendedName>
</protein>
<dbReference type="InterPro" id="IPR037590">
    <property type="entry name" value="WDR24"/>
</dbReference>
<evidence type="ECO:0000256" key="4">
    <source>
        <dbReference type="ARBA" id="ARBA00040269"/>
    </source>
</evidence>